<keyword evidence="2 5" id="KW-0863">Zinc-finger</keyword>
<accession>A0AAV0Y9J1</accession>
<keyword evidence="8" id="KW-1185">Reference proteome</keyword>
<dbReference type="InterPro" id="IPR006612">
    <property type="entry name" value="THAP_Znf"/>
</dbReference>
<dbReference type="InterPro" id="IPR038441">
    <property type="entry name" value="THAP_Znf_sf"/>
</dbReference>
<evidence type="ECO:0000256" key="4">
    <source>
        <dbReference type="ARBA" id="ARBA00023125"/>
    </source>
</evidence>
<sequence length="166" mass="18618">MLCSVYGCSNLSEEGVKTGPEKIHFFTFPKREKSPKRFKKWSDFCKRKNFVPGKSAVICSKHFNENDLNQSDLLRQKLMPNSKVLVHLNAGVFPTIFSQQGSNQTLNHSQRSSRTKLQNMVNSVTAKTSTPKKNNNSCNNIETYISESESVDGSFDSASTSTIKSK</sequence>
<keyword evidence="1" id="KW-0479">Metal-binding</keyword>
<dbReference type="InterPro" id="IPR026516">
    <property type="entry name" value="THAP1/10"/>
</dbReference>
<keyword evidence="3" id="KW-0862">Zinc</keyword>
<gene>
    <name evidence="7" type="ORF">MEUPH1_LOCUS30152</name>
</gene>
<evidence type="ECO:0000256" key="3">
    <source>
        <dbReference type="ARBA" id="ARBA00022833"/>
    </source>
</evidence>
<dbReference type="GO" id="GO:0008270">
    <property type="term" value="F:zinc ion binding"/>
    <property type="evidence" value="ECO:0007669"/>
    <property type="project" value="UniProtKB-KW"/>
</dbReference>
<dbReference type="Proteomes" id="UP001160148">
    <property type="component" value="Unassembled WGS sequence"/>
</dbReference>
<protein>
    <recommendedName>
        <fullName evidence="6">THAP-type domain-containing protein</fullName>
    </recommendedName>
</protein>
<dbReference type="AlphaFoldDB" id="A0AAV0Y9J1"/>
<evidence type="ECO:0000313" key="7">
    <source>
        <dbReference type="EMBL" id="CAI6376817.1"/>
    </source>
</evidence>
<dbReference type="PANTHER" id="PTHR46600">
    <property type="entry name" value="THAP DOMAIN-CONTAINING"/>
    <property type="match status" value="1"/>
</dbReference>
<evidence type="ECO:0000313" key="8">
    <source>
        <dbReference type="Proteomes" id="UP001160148"/>
    </source>
</evidence>
<dbReference type="PANTHER" id="PTHR46600:SF11">
    <property type="entry name" value="THAP DOMAIN-CONTAINING PROTEIN 10"/>
    <property type="match status" value="1"/>
</dbReference>
<dbReference type="PROSITE" id="PS50950">
    <property type="entry name" value="ZF_THAP"/>
    <property type="match status" value="1"/>
</dbReference>
<keyword evidence="4 5" id="KW-0238">DNA-binding</keyword>
<dbReference type="SMART" id="SM00692">
    <property type="entry name" value="DM3"/>
    <property type="match status" value="1"/>
</dbReference>
<evidence type="ECO:0000256" key="1">
    <source>
        <dbReference type="ARBA" id="ARBA00022723"/>
    </source>
</evidence>
<dbReference type="Gene3D" id="6.20.210.20">
    <property type="entry name" value="THAP domain"/>
    <property type="match status" value="1"/>
</dbReference>
<evidence type="ECO:0000256" key="2">
    <source>
        <dbReference type="ARBA" id="ARBA00022771"/>
    </source>
</evidence>
<feature type="domain" description="THAP-type" evidence="6">
    <location>
        <begin position="1"/>
        <end position="97"/>
    </location>
</feature>
<dbReference type="SMART" id="SM00980">
    <property type="entry name" value="THAP"/>
    <property type="match status" value="1"/>
</dbReference>
<dbReference type="Pfam" id="PF05485">
    <property type="entry name" value="THAP"/>
    <property type="match status" value="1"/>
</dbReference>
<dbReference type="SUPFAM" id="SSF57716">
    <property type="entry name" value="Glucocorticoid receptor-like (DNA-binding domain)"/>
    <property type="match status" value="1"/>
</dbReference>
<evidence type="ECO:0000256" key="5">
    <source>
        <dbReference type="PROSITE-ProRule" id="PRU00309"/>
    </source>
</evidence>
<evidence type="ECO:0000259" key="6">
    <source>
        <dbReference type="PROSITE" id="PS50950"/>
    </source>
</evidence>
<proteinExistence type="predicted"/>
<dbReference type="GO" id="GO:0043565">
    <property type="term" value="F:sequence-specific DNA binding"/>
    <property type="evidence" value="ECO:0007669"/>
    <property type="project" value="InterPro"/>
</dbReference>
<comment type="caution">
    <text evidence="7">The sequence shown here is derived from an EMBL/GenBank/DDBJ whole genome shotgun (WGS) entry which is preliminary data.</text>
</comment>
<name>A0AAV0Y9J1_9HEMI</name>
<dbReference type="EMBL" id="CARXXK010001583">
    <property type="protein sequence ID" value="CAI6376817.1"/>
    <property type="molecule type" value="Genomic_DNA"/>
</dbReference>
<reference evidence="7 8" key="1">
    <citation type="submission" date="2023-01" db="EMBL/GenBank/DDBJ databases">
        <authorList>
            <person name="Whitehead M."/>
        </authorList>
    </citation>
    <scope>NUCLEOTIDE SEQUENCE [LARGE SCALE GENOMIC DNA]</scope>
</reference>
<organism evidence="7 8">
    <name type="scientific">Macrosiphum euphorbiae</name>
    <name type="common">potato aphid</name>
    <dbReference type="NCBI Taxonomy" id="13131"/>
    <lineage>
        <taxon>Eukaryota</taxon>
        <taxon>Metazoa</taxon>
        <taxon>Ecdysozoa</taxon>
        <taxon>Arthropoda</taxon>
        <taxon>Hexapoda</taxon>
        <taxon>Insecta</taxon>
        <taxon>Pterygota</taxon>
        <taxon>Neoptera</taxon>
        <taxon>Paraneoptera</taxon>
        <taxon>Hemiptera</taxon>
        <taxon>Sternorrhyncha</taxon>
        <taxon>Aphidomorpha</taxon>
        <taxon>Aphidoidea</taxon>
        <taxon>Aphididae</taxon>
        <taxon>Macrosiphini</taxon>
        <taxon>Macrosiphum</taxon>
    </lineage>
</organism>